<evidence type="ECO:0000259" key="11">
    <source>
        <dbReference type="PROSITE" id="PS52019"/>
    </source>
</evidence>
<dbReference type="Gene3D" id="3.90.180.10">
    <property type="entry name" value="Medium-chain alcohol dehydrogenases, catalytic domain"/>
    <property type="match status" value="1"/>
</dbReference>
<keyword evidence="2" id="KW-0597">Phosphoprotein</keyword>
<dbReference type="SUPFAM" id="SSF50129">
    <property type="entry name" value="GroES-like"/>
    <property type="match status" value="1"/>
</dbReference>
<dbReference type="Gene3D" id="3.30.70.3290">
    <property type="match status" value="1"/>
</dbReference>
<dbReference type="Pfam" id="PF14765">
    <property type="entry name" value="PS-DH"/>
    <property type="match status" value="1"/>
</dbReference>
<dbReference type="Gene3D" id="3.40.50.720">
    <property type="entry name" value="NAD(P)-binding Rossmann-like Domain"/>
    <property type="match status" value="3"/>
</dbReference>
<evidence type="ECO:0000313" key="12">
    <source>
        <dbReference type="EMBL" id="ABE03915.1"/>
    </source>
</evidence>
<dbReference type="GO" id="GO:0005886">
    <property type="term" value="C:plasma membrane"/>
    <property type="evidence" value="ECO:0007669"/>
    <property type="project" value="TreeGrafter"/>
</dbReference>
<evidence type="ECO:0000256" key="4">
    <source>
        <dbReference type="ARBA" id="ARBA00022857"/>
    </source>
</evidence>
<dbReference type="PROSITE" id="PS50075">
    <property type="entry name" value="CARRIER"/>
    <property type="match status" value="1"/>
</dbReference>
<dbReference type="InterPro" id="IPR049551">
    <property type="entry name" value="PKS_DH_C"/>
</dbReference>
<dbReference type="CDD" id="cd00833">
    <property type="entry name" value="PKS"/>
    <property type="match status" value="2"/>
</dbReference>
<evidence type="ECO:0000256" key="6">
    <source>
        <dbReference type="ARBA" id="ARBA00023315"/>
    </source>
</evidence>
<evidence type="ECO:0000256" key="8">
    <source>
        <dbReference type="SAM" id="MobiDB-lite"/>
    </source>
</evidence>
<dbReference type="InterPro" id="IPR057326">
    <property type="entry name" value="KR_dom"/>
</dbReference>
<dbReference type="InterPro" id="IPR009081">
    <property type="entry name" value="PP-bd_ACP"/>
</dbReference>
<dbReference type="InterPro" id="IPR016039">
    <property type="entry name" value="Thiolase-like"/>
</dbReference>
<dbReference type="InterPro" id="IPR016035">
    <property type="entry name" value="Acyl_Trfase/lysoPLipase"/>
</dbReference>
<dbReference type="InterPro" id="IPR020843">
    <property type="entry name" value="ER"/>
</dbReference>
<dbReference type="PROSITE" id="PS00606">
    <property type="entry name" value="KS3_1"/>
    <property type="match status" value="1"/>
</dbReference>
<dbReference type="Pfam" id="PF16197">
    <property type="entry name" value="KAsynt_C_assoc"/>
    <property type="match status" value="1"/>
</dbReference>
<dbReference type="Pfam" id="PF22621">
    <property type="entry name" value="CurL-like_PKS_C"/>
    <property type="match status" value="1"/>
</dbReference>
<dbReference type="InterPro" id="IPR020841">
    <property type="entry name" value="PKS_Beta-ketoAc_synthase_dom"/>
</dbReference>
<dbReference type="Pfam" id="PF08242">
    <property type="entry name" value="Methyltransf_12"/>
    <property type="match status" value="1"/>
</dbReference>
<feature type="region of interest" description="N-terminal hotdog fold" evidence="7">
    <location>
        <begin position="953"/>
        <end position="1083"/>
    </location>
</feature>
<dbReference type="InterPro" id="IPR049552">
    <property type="entry name" value="PKS_DH_N"/>
</dbReference>
<dbReference type="SMART" id="SM00823">
    <property type="entry name" value="PKS_PP"/>
    <property type="match status" value="1"/>
</dbReference>
<dbReference type="InterPro" id="IPR018201">
    <property type="entry name" value="Ketoacyl_synth_AS"/>
</dbReference>
<accession>A4U8R3</accession>
<dbReference type="InterPro" id="IPR032821">
    <property type="entry name" value="PKS_assoc"/>
</dbReference>
<dbReference type="GO" id="GO:0071770">
    <property type="term" value="P:DIM/DIP cell wall layer assembly"/>
    <property type="evidence" value="ECO:0007669"/>
    <property type="project" value="TreeGrafter"/>
</dbReference>
<evidence type="ECO:0000256" key="5">
    <source>
        <dbReference type="ARBA" id="ARBA00023268"/>
    </source>
</evidence>
<dbReference type="GO" id="GO:0005737">
    <property type="term" value="C:cytoplasm"/>
    <property type="evidence" value="ECO:0007669"/>
    <property type="project" value="TreeGrafter"/>
</dbReference>
<dbReference type="SUPFAM" id="SSF51735">
    <property type="entry name" value="NAD(P)-binding Rossmann-fold domains"/>
    <property type="match status" value="3"/>
</dbReference>
<dbReference type="GO" id="GO:0016491">
    <property type="term" value="F:oxidoreductase activity"/>
    <property type="evidence" value="ECO:0007669"/>
    <property type="project" value="InterPro"/>
</dbReference>
<dbReference type="SUPFAM" id="SSF47336">
    <property type="entry name" value="ACP-like"/>
    <property type="match status" value="1"/>
</dbReference>
<dbReference type="Gene3D" id="3.40.50.150">
    <property type="entry name" value="Vaccinia Virus protein VP39"/>
    <property type="match status" value="1"/>
</dbReference>
<dbReference type="Pfam" id="PF00698">
    <property type="entry name" value="Acyl_transf_1"/>
    <property type="match status" value="2"/>
</dbReference>
<dbReference type="Pfam" id="PF21089">
    <property type="entry name" value="PKS_DH_N"/>
    <property type="match status" value="1"/>
</dbReference>
<evidence type="ECO:0000256" key="3">
    <source>
        <dbReference type="ARBA" id="ARBA00022679"/>
    </source>
</evidence>
<dbReference type="EMBL" id="DQ438987">
    <property type="protein sequence ID" value="ABE03915.1"/>
    <property type="molecule type" value="Genomic_DNA"/>
</dbReference>
<gene>
    <name evidence="12" type="primary">supA</name>
</gene>
<protein>
    <submittedName>
        <fullName evidence="12">SupA</fullName>
    </submittedName>
</protein>
<dbReference type="InterPro" id="IPR013968">
    <property type="entry name" value="PKS_KR"/>
</dbReference>
<dbReference type="InterPro" id="IPR036291">
    <property type="entry name" value="NAD(P)-bd_dom_sf"/>
</dbReference>
<dbReference type="Pfam" id="PF08659">
    <property type="entry name" value="KR"/>
    <property type="match status" value="1"/>
</dbReference>
<keyword evidence="6" id="KW-0012">Acyltransferase</keyword>
<organism evidence="12">
    <name type="scientific">Aplysina aerophoba bacterial symbiont clone pAPKS18</name>
    <dbReference type="NCBI Taxonomy" id="377637"/>
    <lineage>
        <taxon>Bacteria</taxon>
        <taxon>environmental samples</taxon>
    </lineage>
</organism>
<dbReference type="Gene3D" id="3.40.47.10">
    <property type="match status" value="2"/>
</dbReference>
<dbReference type="GO" id="GO:0031177">
    <property type="term" value="F:phosphopantetheine binding"/>
    <property type="evidence" value="ECO:0007669"/>
    <property type="project" value="InterPro"/>
</dbReference>
<dbReference type="PANTHER" id="PTHR43775">
    <property type="entry name" value="FATTY ACID SYNTHASE"/>
    <property type="match status" value="1"/>
</dbReference>
<evidence type="ECO:0000259" key="10">
    <source>
        <dbReference type="PROSITE" id="PS52004"/>
    </source>
</evidence>
<dbReference type="InterPro" id="IPR013217">
    <property type="entry name" value="Methyltransf_12"/>
</dbReference>
<dbReference type="InterPro" id="IPR014030">
    <property type="entry name" value="Ketoacyl_synth_N"/>
</dbReference>
<dbReference type="InterPro" id="IPR049900">
    <property type="entry name" value="PKS_mFAS_DH"/>
</dbReference>
<dbReference type="SMART" id="SM00827">
    <property type="entry name" value="PKS_AT"/>
    <property type="match status" value="1"/>
</dbReference>
<evidence type="ECO:0000256" key="2">
    <source>
        <dbReference type="ARBA" id="ARBA00022553"/>
    </source>
</evidence>
<keyword evidence="3" id="KW-0808">Transferase</keyword>
<dbReference type="Gene3D" id="3.10.129.110">
    <property type="entry name" value="Polyketide synthase dehydratase"/>
    <property type="match status" value="1"/>
</dbReference>
<evidence type="ECO:0000256" key="7">
    <source>
        <dbReference type="PROSITE-ProRule" id="PRU01363"/>
    </source>
</evidence>
<dbReference type="InterPro" id="IPR050091">
    <property type="entry name" value="PKS_NRPS_Biosynth_Enz"/>
</dbReference>
<dbReference type="GO" id="GO:0006633">
    <property type="term" value="P:fatty acid biosynthetic process"/>
    <property type="evidence" value="ECO:0007669"/>
    <property type="project" value="InterPro"/>
</dbReference>
<dbReference type="InterPro" id="IPR013154">
    <property type="entry name" value="ADH-like_N"/>
</dbReference>
<feature type="domain" description="Ketosynthase family 3 (KS3)" evidence="10">
    <location>
        <begin position="2588"/>
        <end position="3008"/>
    </location>
</feature>
<dbReference type="PROSITE" id="PS52019">
    <property type="entry name" value="PKS_MFAS_DH"/>
    <property type="match status" value="1"/>
</dbReference>
<dbReference type="GO" id="GO:0004312">
    <property type="term" value="F:fatty acid synthase activity"/>
    <property type="evidence" value="ECO:0007669"/>
    <property type="project" value="TreeGrafter"/>
</dbReference>
<dbReference type="InterPro" id="IPR042104">
    <property type="entry name" value="PKS_dehydratase_sf"/>
</dbReference>
<evidence type="ECO:0000259" key="9">
    <source>
        <dbReference type="PROSITE" id="PS50075"/>
    </source>
</evidence>
<feature type="active site" description="Proton donor; for dehydratase activity" evidence="7">
    <location>
        <position position="1158"/>
    </location>
</feature>
<keyword evidence="5" id="KW-0511">Multifunctional enzyme</keyword>
<dbReference type="SUPFAM" id="SSF53901">
    <property type="entry name" value="Thiolase-like"/>
    <property type="match status" value="2"/>
</dbReference>
<feature type="domain" description="Ketosynthase family 3 (KS3)" evidence="10">
    <location>
        <begin position="18"/>
        <end position="447"/>
    </location>
</feature>
<dbReference type="FunFam" id="3.40.47.10:FF:000019">
    <property type="entry name" value="Polyketide synthase type I"/>
    <property type="match status" value="1"/>
</dbReference>
<reference evidence="12" key="1">
    <citation type="journal article" date="2007" name="Appl. Environ. Microbiol.">
        <title>Widespread occurrence and genomic context of unusually small polyketide synthase genes in microbial consortia associated with marine sponges.</title>
        <authorList>
            <person name="Fieseler L."/>
            <person name="Hentschel U."/>
            <person name="Grozdanov L."/>
            <person name="Schirmer A."/>
            <person name="Wen G."/>
            <person name="Platzer M."/>
            <person name="Hrvatin S."/>
            <person name="Butzke D."/>
            <person name="Zimmermann K."/>
            <person name="Piel J."/>
        </authorList>
    </citation>
    <scope>NUCLEOTIDE SEQUENCE</scope>
</reference>
<dbReference type="Pfam" id="PF00109">
    <property type="entry name" value="ketoacyl-synt"/>
    <property type="match status" value="2"/>
</dbReference>
<dbReference type="SMART" id="SM00826">
    <property type="entry name" value="PKS_DH"/>
    <property type="match status" value="1"/>
</dbReference>
<dbReference type="CDD" id="cd02440">
    <property type="entry name" value="AdoMet_MTases"/>
    <property type="match status" value="1"/>
</dbReference>
<dbReference type="PROSITE" id="PS52004">
    <property type="entry name" value="KS3_2"/>
    <property type="match status" value="2"/>
</dbReference>
<feature type="region of interest" description="C-terminal hotdog fold" evidence="7">
    <location>
        <begin position="1099"/>
        <end position="1253"/>
    </location>
</feature>
<dbReference type="InterPro" id="IPR014031">
    <property type="entry name" value="Ketoacyl_synth_C"/>
</dbReference>
<keyword evidence="4" id="KW-0521">NADP</keyword>
<dbReference type="InterPro" id="IPR014043">
    <property type="entry name" value="Acyl_transferase_dom"/>
</dbReference>
<dbReference type="InterPro" id="IPR036736">
    <property type="entry name" value="ACP-like_sf"/>
</dbReference>
<dbReference type="SMART" id="SM00822">
    <property type="entry name" value="PKS_KR"/>
    <property type="match status" value="1"/>
</dbReference>
<dbReference type="PANTHER" id="PTHR43775:SF37">
    <property type="entry name" value="SI:DKEY-61P9.11"/>
    <property type="match status" value="1"/>
</dbReference>
<keyword evidence="1" id="KW-0596">Phosphopantetheine</keyword>
<dbReference type="Pfam" id="PF00550">
    <property type="entry name" value="PP-binding"/>
    <property type="match status" value="1"/>
</dbReference>
<feature type="domain" description="Carrier" evidence="9">
    <location>
        <begin position="2481"/>
        <end position="2563"/>
    </location>
</feature>
<feature type="active site" description="Proton acceptor; for dehydratase activity" evidence="7">
    <location>
        <position position="984"/>
    </location>
</feature>
<dbReference type="SMART" id="SM00829">
    <property type="entry name" value="PKS_ER"/>
    <property type="match status" value="1"/>
</dbReference>
<dbReference type="InterPro" id="IPR020807">
    <property type="entry name" value="PKS_DH"/>
</dbReference>
<dbReference type="Pfam" id="PF13602">
    <property type="entry name" value="ADH_zinc_N_2"/>
    <property type="match status" value="1"/>
</dbReference>
<dbReference type="Gene3D" id="3.40.366.10">
    <property type="entry name" value="Malonyl-Coenzyme A Acyl Carrier Protein, domain 2"/>
    <property type="match status" value="2"/>
</dbReference>
<dbReference type="SUPFAM" id="SSF55048">
    <property type="entry name" value="Probable ACP-binding domain of malonyl-CoA ACP transacylase"/>
    <property type="match status" value="1"/>
</dbReference>
<dbReference type="CDD" id="cd05195">
    <property type="entry name" value="enoyl_red"/>
    <property type="match status" value="1"/>
</dbReference>
<dbReference type="InterPro" id="IPR029063">
    <property type="entry name" value="SAM-dependent_MTases_sf"/>
</dbReference>
<dbReference type="Pfam" id="PF08240">
    <property type="entry name" value="ADH_N"/>
    <property type="match status" value="1"/>
</dbReference>
<dbReference type="InterPro" id="IPR020806">
    <property type="entry name" value="PKS_PP-bd"/>
</dbReference>
<dbReference type="GO" id="GO:0004315">
    <property type="term" value="F:3-oxoacyl-[acyl-carrier-protein] synthase activity"/>
    <property type="evidence" value="ECO:0007669"/>
    <property type="project" value="InterPro"/>
</dbReference>
<dbReference type="SMART" id="SM01294">
    <property type="entry name" value="PKS_PP_betabranch"/>
    <property type="match status" value="1"/>
</dbReference>
<dbReference type="InterPro" id="IPR011032">
    <property type="entry name" value="GroES-like_sf"/>
</dbReference>
<name>A4U8R3_9BACT</name>
<sequence length="3403" mass="360716">MTDPDRTEGRKQGVSAGGEAMAIVGMACRFPGADDLFAFWRMLEEGKSGVIEGVPGSGVGRIGELFAEGEGRAPACRFGAYLDELDRFDAAFFRISPVEAQFLDPQQRMMLETCWRALEDAGIDPDNLKGSRTGVFAGISNNEYRGLILERTRPDEPAASLYSVTGTSFNTAIGRVSFALGLEGPALALDTACSSSLVAIHQAVTALQRDEADVALAGGVHAILSGRLLEMRANAGMLSPDGRCATFDAAANGYVRGEGCGIVVIKRLSDAEADGDRIWAVIRGTALNQDGASPGLTVPSGPAQEKVMESALKRAGLMPSDVDYVEAHGTGTEVGDPIEAQATGTAYGHGRDPERPLLIGSVKTNIGHLEAAAGVAGVIKTVLAMRRGVIPRHLHFRDPSPEIKWDRLPLRVTAEPTEWPRSAGAPPRAGVSGFGWSGTNAHVVLEGYGDRHDTVAEDPGRWTDGPPRCIAIIQPSSIEGAAPVAKTLASRGSRILPLSGRSDEAMRELAGSYLSWLDEGTRDDSAEALADMAWTAAVGRSHFECRSAVVFHDAGSLRAGLQDLREAGGTRVPAAARKVVFAFTGQASQWPGMGEALYASEPAVRAVLDRCDAILAKERDASLLDVMFGQPGAAGDLDEPRWKQPAIYALECALTALWDTLGVRPNVVVGHSLGEIAAAQAAGVFSLEEGLRFAAARGGLIGALPGDGAMAAVFAPAPRVAEALDEHNAASDGIGLCIAVDNGAQQVISGPAVEIDAILGRLEGQDIRAVKLRKSPAYHSAMIDPALDDLEGALAGTVFAPPSIPFVSNLTGRALEAGVAPDASYWRRQVREPVAFRECIETLAEIGVDAIIEIGPHAVLGPMATMAWPESTAEPPVVLSSLRRPGKDEEPPPPGSGGGFTEAVAGAYDAGLALDFPGLFTGEMRCRIALPGYAFQRERYWVEGTRRRSQTGHPLLGTRHESASGEVAFDTEVFASDPTWLNDHRVFGRLIAPGALYGAMAATGIRGDGGGEAAVEDFQIQNALVFPEDDAEERSNDRGRRMQVLLDDDDHGSRRIRILSRGDSEDTWTLHAEGRIPTDASGSTRTPSRLDVEGVKAGLVPVDLAAYYRSKAAVGIDLGPSFRTLQALWAHAGEAVADVVLPVEREGDALDVHPLVLDGCFQAVGAARNAGSDGEDVTYLPFAWERLWLAGSLPGRLVCHVRMRETPTGPQTDADDYAPEVRAADLWLYDPDGVLVGELAGFTVKRATRAALLASVEGIDDLLYEIVWRDRSLAPGMLPADFLTGPRDIAADTQLFSNYLANEDVGAQSRAALLADLEQLARAYALRTLDRLGWQRIAGERVESEALRERLEVGDHHRRLFRRMLEMLAQDGVLEGQGDSFVVNVSSGAPLPGGLTSDPDAVAGDMAAQYAHGTTEIGLFRRSADALADVLQGRMDPLTLLFSSGEPTAADLYLKAPVARAANRMLADATAALLRALPDGRTLRILEIGAGTGSATAAILPEFPEGRYEYTYTDISAGFFAEAESRFGGAEASINYRVLDIEKDPAEQDFDRHGYDLVIASNVLHATRYLNETLAHCLKVLAPSGQLVALENLRGQGWLDLTFGQLDGWWRFADTYRPHHALATPAVWRQALGDAGFGDIAILGFDESDPNANPDRGVILARGPADVSEMRGIWVLAADRGGVAADLAADLAAHNQTVVLAGPQTPPGEPTEAAGVVKTLVEAERRESWTSLLENLPGDLAGVVHLAGLDGHGAQATTAELAEDTRHAAASALALTQALVDSDLALSKGLWFLTRGAQILERERGGQLTGATLWGFGKVAAREAPQLQPRMLDLDPDDAVLPSGLADEFLHPDAETHIAHRFGRRLGARLVRAEAVADRLILPEEPDWELKPDAGGSLDSIGIMQVPPRRLEPGEVRATVDAFGLNFRDVFIAIGVVDDFMGGEFCGRVLEVGEGVTGVSLGDRVVGLTFRNYGSETVTLEKMIVAAPPGFSVSELATFPTAFVSAALSFELSGLKAGDRVLIHAGAGGVGLAAIQLAQAAGAEVFATASARKRDHLRSLGVTHVFDSRTTAFGQDILEVTDGAGVDMVLNSLTGEGFIEASLSCLARGGRFVEMGRVGILSDDEMAAARPDVSYAILMIDALKEDEPARAGDILRGVMARLAAGEVTPLLHARWPVAEVGAAMKCMQGARHIGKIVFTNSPLARGALRGDRSYLVTGGLGGIGCAVAEWLADRGAGSIVLNGRRSPDPDVERVIEALRKRGAEVRVEIADMTDPPAMDAMMARIDEDLPPLAGVIHSVGVLSDAAIGNQGWENFETVLWPKILGAWHLHRATENRDLDMFVLFSSVAGVLGNPGQANHAAANAFLDQLAAHRRSLGLAGQVIAWGAWSEIGEAEEQRERMSRRSASGGLEWIDPQQGMRAFDRLVREDATASVVLARDWTAFGESLESRPPLLEDLLSDGADDGADDSLADDLITRLQDAPAAMREDVMASFVQGEIKAVLRLPRPPAPTVGFFDLGMDSLMAVEFRNRLNRAFAGAYTASNTVVFDYPDIAALSAFLADELAGVVSADAPAARTVPAAVRDHDDASDGIAIVGMACRFPGAPDLPAFWRHLDSGSSAVTGERPETGPWSGYIDHLPPQYAEFGNAGFIDGIDQFDARFFGISPIEARLVDPQQRMLLETTWQALEDAGIDPDRLKGSRTGVYAGIASSEYRDLMRNDDYGIGYLSTAASMAVGRLSFRFGLGGPAMPVELNCASSLVAVHHAVTDLRLGTVHMALAGGVSAVLSAPVTREMADLGLLSRGGACRTFDAKADGFVRGEGCGVIILKRLADAQTDGDRIWAVIRGSAVNQNGAAAGATVPNGPAQERVIEQALSQAGFAPGEVDYLEAHGAGSAFGDPIEVQAAAAVYGRERASDRPLLIGSVKTSIGHLESAAGIAGLMKTVLAMNRGAIPRHLNFRTPNPLIEWDRLPVRVTEEATAWPCDTARPPRAGVSAFGISGVNAHVVLEGYAAEGPVPVGPALPTAVSLPKPIASQPQEEIALAARTMRLLPLSAKSDDALRALAERYLGWLDERSDELAPGEAASGSLLSDMAWTAGVGRSHLAHRAGLVFRDAAALRAGLKALVASRDLPEPGTPAKVAFAYPEELGNWTALAGTLYETEPVVRAVLDRCEAAMHDRWNESLLERLFRRSEPVDPAWARPMVCSLACALTALWSSIGIRPGVAIGWGAGELAAAQAAGVFDLEQGLTLATEPDDAPEVIMPSPPSISLVSSATGRLVDPGDMPDGARWSRQTHVRAALERCAGTLAELDVDAMIEIGPGTEFGSMLARASRAAADSGVAVSIETLRRSGGDEDGGFIAAVAAAYEAGLAVSFEGLFAGEARRRIALPGYPFQRRSHWLVSRER</sequence>
<dbReference type="SUPFAM" id="SSF52151">
    <property type="entry name" value="FabD/lysophospholipase-like"/>
    <property type="match status" value="2"/>
</dbReference>
<dbReference type="CDD" id="cd08955">
    <property type="entry name" value="KR_2_FAS_SDR_x"/>
    <property type="match status" value="1"/>
</dbReference>
<feature type="region of interest" description="Disordered" evidence="8">
    <location>
        <begin position="881"/>
        <end position="901"/>
    </location>
</feature>
<dbReference type="InterPro" id="IPR016036">
    <property type="entry name" value="Malonyl_transacylase_ACP-bd"/>
</dbReference>
<dbReference type="SMART" id="SM00825">
    <property type="entry name" value="PKS_KS"/>
    <property type="match status" value="2"/>
</dbReference>
<dbReference type="InterPro" id="IPR001227">
    <property type="entry name" value="Ac_transferase_dom_sf"/>
</dbReference>
<proteinExistence type="predicted"/>
<dbReference type="Gene3D" id="1.10.1200.10">
    <property type="entry name" value="ACP-like"/>
    <property type="match status" value="1"/>
</dbReference>
<feature type="domain" description="PKS/mFAS DH" evidence="11">
    <location>
        <begin position="953"/>
        <end position="1253"/>
    </location>
</feature>
<evidence type="ECO:0000256" key="1">
    <source>
        <dbReference type="ARBA" id="ARBA00022450"/>
    </source>
</evidence>
<dbReference type="Pfam" id="PF02801">
    <property type="entry name" value="Ketoacyl-synt_C"/>
    <property type="match status" value="2"/>
</dbReference>
<dbReference type="SUPFAM" id="SSF53335">
    <property type="entry name" value="S-adenosyl-L-methionine-dependent methyltransferases"/>
    <property type="match status" value="1"/>
</dbReference>